<proteinExistence type="predicted"/>
<evidence type="ECO:0000313" key="1">
    <source>
        <dbReference type="EMBL" id="MES1918518.1"/>
    </source>
</evidence>
<dbReference type="Proteomes" id="UP001439008">
    <property type="component" value="Unassembled WGS sequence"/>
</dbReference>
<protein>
    <submittedName>
        <fullName evidence="1">Uncharacterized protein</fullName>
    </submittedName>
</protein>
<sequence length="163" mass="19239">MTSTAMVQYPINRKLTVPDDKRINCPKHKISFLDPPTKRRRFLRIDKNASCRKPKNDINSSTAFKKASKRVRDEISTAKLKWPEKFLKKSEGDKTKRVYTANDVDEILGTVTAEVYEEIERRLSFEFEMVLRQKLDEQLRQFRQFSKDNFAKAYGEHSLKYIS</sequence>
<evidence type="ECO:0000313" key="2">
    <source>
        <dbReference type="Proteomes" id="UP001439008"/>
    </source>
</evidence>
<gene>
    <name evidence="1" type="ORF">MHBO_000481</name>
</gene>
<name>A0ABV2AGK5_9EUKA</name>
<dbReference type="EMBL" id="JBDODL010000075">
    <property type="protein sequence ID" value="MES1918518.1"/>
    <property type="molecule type" value="Genomic_DNA"/>
</dbReference>
<keyword evidence="2" id="KW-1185">Reference proteome</keyword>
<comment type="caution">
    <text evidence="1">The sequence shown here is derived from an EMBL/GenBank/DDBJ whole genome shotgun (WGS) entry which is preliminary data.</text>
</comment>
<organism evidence="1 2">
    <name type="scientific">Bonamia ostreae</name>
    <dbReference type="NCBI Taxonomy" id="126728"/>
    <lineage>
        <taxon>Eukaryota</taxon>
        <taxon>Sar</taxon>
        <taxon>Rhizaria</taxon>
        <taxon>Endomyxa</taxon>
        <taxon>Ascetosporea</taxon>
        <taxon>Haplosporida</taxon>
        <taxon>Bonamia</taxon>
    </lineage>
</organism>
<accession>A0ABV2AGK5</accession>
<reference evidence="1 2" key="1">
    <citation type="journal article" date="2024" name="BMC Biol.">
        <title>Comparative genomics of Ascetosporea gives new insight into the evolutionary basis for animal parasitism in Rhizaria.</title>
        <authorList>
            <person name="Hiltunen Thoren M."/>
            <person name="Onut-Brannstrom I."/>
            <person name="Alfjorden A."/>
            <person name="Peckova H."/>
            <person name="Swords F."/>
            <person name="Hooper C."/>
            <person name="Holzer A.S."/>
            <person name="Bass D."/>
            <person name="Burki F."/>
        </authorList>
    </citation>
    <scope>NUCLEOTIDE SEQUENCE [LARGE SCALE GENOMIC DNA]</scope>
    <source>
        <strain evidence="1">20-A016</strain>
    </source>
</reference>